<evidence type="ECO:0000256" key="5">
    <source>
        <dbReference type="ARBA" id="ARBA00023288"/>
    </source>
</evidence>
<dbReference type="Pfam" id="PF01547">
    <property type="entry name" value="SBP_bac_1"/>
    <property type="match status" value="1"/>
</dbReference>
<dbReference type="InterPro" id="IPR050490">
    <property type="entry name" value="Bact_solute-bd_prot1"/>
</dbReference>
<keyword evidence="8" id="KW-1185">Reference proteome</keyword>
<proteinExistence type="predicted"/>
<evidence type="ECO:0000256" key="3">
    <source>
        <dbReference type="ARBA" id="ARBA00023136"/>
    </source>
</evidence>
<evidence type="ECO:0000313" key="8">
    <source>
        <dbReference type="Proteomes" id="UP001141259"/>
    </source>
</evidence>
<dbReference type="InterPro" id="IPR006059">
    <property type="entry name" value="SBP"/>
</dbReference>
<protein>
    <submittedName>
        <fullName evidence="7">Sugar ABC transporter substrate-binding protein</fullName>
    </submittedName>
</protein>
<dbReference type="PANTHER" id="PTHR43649:SF33">
    <property type="entry name" value="POLYGALACTURONAN_RHAMNOGALACTURONAN-BINDING PROTEIN YTCQ"/>
    <property type="match status" value="1"/>
</dbReference>
<evidence type="ECO:0000256" key="6">
    <source>
        <dbReference type="SAM" id="SignalP"/>
    </source>
</evidence>
<keyword evidence="1" id="KW-1003">Cell membrane</keyword>
<name>A0A9X2VH97_9PSEU</name>
<dbReference type="SUPFAM" id="SSF53850">
    <property type="entry name" value="Periplasmic binding protein-like II"/>
    <property type="match status" value="1"/>
</dbReference>
<dbReference type="Proteomes" id="UP001141259">
    <property type="component" value="Unassembled WGS sequence"/>
</dbReference>
<dbReference type="RefSeq" id="WP_259622112.1">
    <property type="nucleotide sequence ID" value="NZ_JANYMP010000002.1"/>
</dbReference>
<sequence length="447" mass="47916">MPRSRSATAAVALAAVGAVLVGCGSSATSTGGGSAAGVAQDPNAPFEVWTRSTEATAKVYEKIFKEFEAKTGVEVDYKPIFADFDKQIQQRAAAKDLPDLVVTDTGSLGVFTSQGLVGEIDKAGIAGGGDVVERAWNNGRASDGKYYAIPFSTQAMVTLIRRDWREKVGKPVPKTWDELTDLATAFTKDDPDGNGAADTYGMLVPGTTDRGYLGWWASSFVWQGGGDILKQDGDRFSVAVDSDETVKSVDYLKKMFCGDPKLVQPGALTTGTNDAHAFFETGKTGIYVTGPYMFGRFDKNLGKDKYEVVAAPKGPAGDTVLGEGENIYLMAGSPRADAQKKLAEYLISAEAQQAGMKGDPTPVVRLPVNSEVDVKAVYDDPRWETTAKVYADSARPFSSVPNFQPFRQQFSETLNSLFSTCSNDSKAELGKLAENLKKELQTQGMAK</sequence>
<dbReference type="AlphaFoldDB" id="A0A9X2VH97"/>
<keyword evidence="5" id="KW-0449">Lipoprotein</keyword>
<feature type="signal peptide" evidence="6">
    <location>
        <begin position="1"/>
        <end position="27"/>
    </location>
</feature>
<accession>A0A9X2VH97</accession>
<dbReference type="EMBL" id="JANYMP010000002">
    <property type="protein sequence ID" value="MCS7476628.1"/>
    <property type="molecule type" value="Genomic_DNA"/>
</dbReference>
<organism evidence="7 8">
    <name type="scientific">Umezawaea endophytica</name>
    <dbReference type="NCBI Taxonomy" id="1654476"/>
    <lineage>
        <taxon>Bacteria</taxon>
        <taxon>Bacillati</taxon>
        <taxon>Actinomycetota</taxon>
        <taxon>Actinomycetes</taxon>
        <taxon>Pseudonocardiales</taxon>
        <taxon>Pseudonocardiaceae</taxon>
        <taxon>Umezawaea</taxon>
    </lineage>
</organism>
<evidence type="ECO:0000256" key="2">
    <source>
        <dbReference type="ARBA" id="ARBA00022729"/>
    </source>
</evidence>
<evidence type="ECO:0000256" key="1">
    <source>
        <dbReference type="ARBA" id="ARBA00022475"/>
    </source>
</evidence>
<dbReference type="Gene3D" id="3.40.190.10">
    <property type="entry name" value="Periplasmic binding protein-like II"/>
    <property type="match status" value="1"/>
</dbReference>
<dbReference type="PANTHER" id="PTHR43649">
    <property type="entry name" value="ARABINOSE-BINDING PROTEIN-RELATED"/>
    <property type="match status" value="1"/>
</dbReference>
<dbReference type="CDD" id="cd13585">
    <property type="entry name" value="PBP2_TMBP_like"/>
    <property type="match status" value="1"/>
</dbReference>
<keyword evidence="4" id="KW-0564">Palmitate</keyword>
<feature type="chain" id="PRO_5040853108" evidence="6">
    <location>
        <begin position="28"/>
        <end position="447"/>
    </location>
</feature>
<keyword evidence="2 6" id="KW-0732">Signal</keyword>
<keyword evidence="3" id="KW-0472">Membrane</keyword>
<reference evidence="7" key="1">
    <citation type="submission" date="2022-08" db="EMBL/GenBank/DDBJ databases">
        <authorList>
            <person name="Tistechok S."/>
            <person name="Samborskyy M."/>
            <person name="Roman I."/>
        </authorList>
    </citation>
    <scope>NUCLEOTIDE SEQUENCE</scope>
    <source>
        <strain evidence="7">DSM 103496</strain>
    </source>
</reference>
<evidence type="ECO:0000313" key="7">
    <source>
        <dbReference type="EMBL" id="MCS7476628.1"/>
    </source>
</evidence>
<comment type="caution">
    <text evidence="7">The sequence shown here is derived from an EMBL/GenBank/DDBJ whole genome shotgun (WGS) entry which is preliminary data.</text>
</comment>
<gene>
    <name evidence="7" type="ORF">NZH93_07170</name>
</gene>
<evidence type="ECO:0000256" key="4">
    <source>
        <dbReference type="ARBA" id="ARBA00023139"/>
    </source>
</evidence>
<dbReference type="PROSITE" id="PS51257">
    <property type="entry name" value="PROKAR_LIPOPROTEIN"/>
    <property type="match status" value="1"/>
</dbReference>